<evidence type="ECO:0000313" key="2">
    <source>
        <dbReference type="Proteomes" id="UP001177021"/>
    </source>
</evidence>
<proteinExistence type="predicted"/>
<organism evidence="1 2">
    <name type="scientific">Trifolium pratense</name>
    <name type="common">Red clover</name>
    <dbReference type="NCBI Taxonomy" id="57577"/>
    <lineage>
        <taxon>Eukaryota</taxon>
        <taxon>Viridiplantae</taxon>
        <taxon>Streptophyta</taxon>
        <taxon>Embryophyta</taxon>
        <taxon>Tracheophyta</taxon>
        <taxon>Spermatophyta</taxon>
        <taxon>Magnoliopsida</taxon>
        <taxon>eudicotyledons</taxon>
        <taxon>Gunneridae</taxon>
        <taxon>Pentapetalae</taxon>
        <taxon>rosids</taxon>
        <taxon>fabids</taxon>
        <taxon>Fabales</taxon>
        <taxon>Fabaceae</taxon>
        <taxon>Papilionoideae</taxon>
        <taxon>50 kb inversion clade</taxon>
        <taxon>NPAAA clade</taxon>
        <taxon>Hologalegina</taxon>
        <taxon>IRL clade</taxon>
        <taxon>Trifolieae</taxon>
        <taxon>Trifolium</taxon>
    </lineage>
</organism>
<evidence type="ECO:0000313" key="1">
    <source>
        <dbReference type="EMBL" id="CAJ2672508.1"/>
    </source>
</evidence>
<sequence>MFDPKRIVVDLWKVFGKYGRVGEVYVPNKVDKRGCRFGFVKFKEVRNVEELSKKLEDVWHGTYKLRVNLARFGRDGNKGSVKKKHSVGAFVNIEATVNDRKSFKSALAGEASGVVKKVVVCEVPETDNTVVERATTELQPTLVMEPEPDFPHTLECSFVGKLVKGSNIKNIQLNLCMEGLRETVDTVTSILVQGDLFDVRVIEEGGGPLEFVHFTKEEDQLGWSRAVSSCESVDKVPTAAAMVEGVESDGFDSDGSEHEQLVFAGLVQTTHVNGEDFTLLMNNKMESFEKPELDMAIPSKVLADKTKGEDNNTHERKEEIVFGVKRAESSFLTLRPNFIPNLFSGRVGSGHGGLLSNNKVFGPTNSSDKECEAPGEKIMNKFDEVLLESRGKIQANYIAALRQVESSLSSSSSVPCNFNTNQKLQAGQRKLTPRLPFPQVGGPSCMRFLDVVSGKKAPNKRKKTGEVSTLVNGQKSSIEATRSERVKVADADRRGSDVWVAQFNDETGRGSASLQLEVVLSVERSTKQQSGLNLIMGEEALNDVEQFVVNRRDPVAKRLEAEQLLKIQSELGMSLNKREQNLTTRMIELEDRDREKLEGCEEELGNQ</sequence>
<dbReference type="Proteomes" id="UP001177021">
    <property type="component" value="Unassembled WGS sequence"/>
</dbReference>
<dbReference type="EMBL" id="CASHSV030000716">
    <property type="protein sequence ID" value="CAJ2672508.1"/>
    <property type="molecule type" value="Genomic_DNA"/>
</dbReference>
<protein>
    <submittedName>
        <fullName evidence="1">Uncharacterized protein</fullName>
    </submittedName>
</protein>
<keyword evidence="2" id="KW-1185">Reference proteome</keyword>
<comment type="caution">
    <text evidence="1">The sequence shown here is derived from an EMBL/GenBank/DDBJ whole genome shotgun (WGS) entry which is preliminary data.</text>
</comment>
<reference evidence="1" key="1">
    <citation type="submission" date="2023-10" db="EMBL/GenBank/DDBJ databases">
        <authorList>
            <person name="Rodriguez Cubillos JULIANA M."/>
            <person name="De Vega J."/>
        </authorList>
    </citation>
    <scope>NUCLEOTIDE SEQUENCE</scope>
</reference>
<gene>
    <name evidence="1" type="ORF">MILVUS5_LOCUS36132</name>
</gene>
<name>A0ACB0LT61_TRIPR</name>
<accession>A0ACB0LT61</accession>